<dbReference type="Pfam" id="PF25496">
    <property type="entry name" value="URGCP"/>
    <property type="match status" value="1"/>
</dbReference>
<dbReference type="PANTHER" id="PTHR14819:SF9">
    <property type="entry name" value="UP-REGULATOR OF CELL PROLIFERATION-LIKE"/>
    <property type="match status" value="1"/>
</dbReference>
<evidence type="ECO:0000259" key="4">
    <source>
        <dbReference type="Pfam" id="PF25974"/>
    </source>
</evidence>
<dbReference type="EMBL" id="JAROKS010000025">
    <property type="protein sequence ID" value="KAK1785752.1"/>
    <property type="molecule type" value="Genomic_DNA"/>
</dbReference>
<name>A0AAD8YRX6_9TELE</name>
<evidence type="ECO:0000313" key="5">
    <source>
        <dbReference type="EMBL" id="KAK1785752.1"/>
    </source>
</evidence>
<dbReference type="Pfam" id="PF25974">
    <property type="entry name" value="URGCP_9th"/>
    <property type="match status" value="1"/>
</dbReference>
<organism evidence="5 6">
    <name type="scientific">Electrophorus voltai</name>
    <dbReference type="NCBI Taxonomy" id="2609070"/>
    <lineage>
        <taxon>Eukaryota</taxon>
        <taxon>Metazoa</taxon>
        <taxon>Chordata</taxon>
        <taxon>Craniata</taxon>
        <taxon>Vertebrata</taxon>
        <taxon>Euteleostomi</taxon>
        <taxon>Actinopterygii</taxon>
        <taxon>Neopterygii</taxon>
        <taxon>Teleostei</taxon>
        <taxon>Ostariophysi</taxon>
        <taxon>Gymnotiformes</taxon>
        <taxon>Gymnotoidei</taxon>
        <taxon>Gymnotidae</taxon>
        <taxon>Electrophorus</taxon>
    </lineage>
</organism>
<protein>
    <submittedName>
        <fullName evidence="5">Uncharacterized protein</fullName>
    </submittedName>
</protein>
<dbReference type="Proteomes" id="UP001239994">
    <property type="component" value="Unassembled WGS sequence"/>
</dbReference>
<evidence type="ECO:0000256" key="1">
    <source>
        <dbReference type="SAM" id="Phobius"/>
    </source>
</evidence>
<gene>
    <name evidence="5" type="ORF">P4O66_003139</name>
</gene>
<feature type="domain" description="Up-regulator of cell proliferation-like" evidence="2">
    <location>
        <begin position="2"/>
        <end position="147"/>
    </location>
</feature>
<accession>A0AAD8YRX6</accession>
<evidence type="ECO:0000259" key="2">
    <source>
        <dbReference type="Pfam" id="PF25496"/>
    </source>
</evidence>
<dbReference type="InterPro" id="IPR057365">
    <property type="entry name" value="URGCP"/>
</dbReference>
<comment type="caution">
    <text evidence="5">The sequence shown here is derived from an EMBL/GenBank/DDBJ whole genome shotgun (WGS) entry which is preliminary data.</text>
</comment>
<feature type="transmembrane region" description="Helical" evidence="1">
    <location>
        <begin position="15"/>
        <end position="34"/>
    </location>
</feature>
<feature type="domain" description="VLIG-type G" evidence="3">
    <location>
        <begin position="215"/>
        <end position="286"/>
    </location>
</feature>
<feature type="domain" description="Interferon-induced very large GTPase 1" evidence="4">
    <location>
        <begin position="401"/>
        <end position="523"/>
    </location>
</feature>
<dbReference type="InterPro" id="IPR030383">
    <property type="entry name" value="G_VLIG_dom"/>
</dbReference>
<dbReference type="InterPro" id="IPR058641">
    <property type="entry name" value="GVIN1_dom"/>
</dbReference>
<keyword evidence="1" id="KW-0812">Transmembrane</keyword>
<keyword evidence="1" id="KW-1133">Transmembrane helix</keyword>
<sequence>MANLRGDATDFDKQVSLLCYASAVVIVFCGNFGMKERKLLASWRDNASHLILINCSETMEEDSEENRNEKMKQITMKDLELSEQFVIDAYDADEDTLAKKLRDTLNILLPHLPATNIVATAGIASDLNMNVDEDKICRMAFSEVEEVLNGIENGVKQFFEEQLPLQGPIWKRLCHLEKEEGRLKDNPNERLQLNQEQTGGKERLVEELMSYKLTAEGLNHPQVTQQEESLVHDNELATFVTGLSDVTLVNLPQNGLAGTRQNLQIAVNAFLRTKDSERRPTFQVVSEGPIKDAKIMGCIVEILSQEKCAGKVGIELHHDKVGGIHENLVGPWTNLSLCKESNRIYSDTALELKQRLLAAFHEKAITGQPTCLGAFMEHMCNVWESVKNQNFEVGFGDRHVADALISLCTKLVEDEQELTDLMDHWVQDLDTQITELKESASQNGNYKEDTDDILKILKKEAAMQINSKSEKIKSSLWEYLRQENINLGLMETYKANLLRRVHSTEQQVTLGMNPKIESAIVRHNLSTKMQALLTALEAALEVKLRSLLESCKNSDTIIEDIQLEKEFTTVWNDIPSNLDLPSRDM</sequence>
<evidence type="ECO:0000259" key="3">
    <source>
        <dbReference type="Pfam" id="PF25683"/>
    </source>
</evidence>
<dbReference type="AlphaFoldDB" id="A0AAD8YRX6"/>
<keyword evidence="6" id="KW-1185">Reference proteome</keyword>
<dbReference type="Pfam" id="PF25683">
    <property type="entry name" value="URGCP_GTPase"/>
    <property type="match status" value="1"/>
</dbReference>
<evidence type="ECO:0000313" key="6">
    <source>
        <dbReference type="Proteomes" id="UP001239994"/>
    </source>
</evidence>
<reference evidence="5" key="1">
    <citation type="submission" date="2023-03" db="EMBL/GenBank/DDBJ databases">
        <title>Electrophorus voltai genome.</title>
        <authorList>
            <person name="Bian C."/>
        </authorList>
    </citation>
    <scope>NUCLEOTIDE SEQUENCE</scope>
    <source>
        <strain evidence="5">CB-2022</strain>
        <tissue evidence="5">Muscle</tissue>
    </source>
</reference>
<keyword evidence="1" id="KW-0472">Membrane</keyword>
<proteinExistence type="predicted"/>
<dbReference type="InterPro" id="IPR052986">
    <property type="entry name" value="VLIG_GTPase"/>
</dbReference>
<dbReference type="PANTHER" id="PTHR14819">
    <property type="entry name" value="GTP-BINDING"/>
    <property type="match status" value="1"/>
</dbReference>